<name>A0ABR9EH64_9GAMM</name>
<gene>
    <name evidence="1" type="ORF">PAUR_b0355</name>
</gene>
<comment type="caution">
    <text evidence="1">The sequence shown here is derived from an EMBL/GenBank/DDBJ whole genome shotgun (WGS) entry which is preliminary data.</text>
</comment>
<dbReference type="RefSeq" id="WP_192509476.1">
    <property type="nucleotide sequence ID" value="NZ_AQGV01000015.1"/>
</dbReference>
<evidence type="ECO:0000313" key="2">
    <source>
        <dbReference type="Proteomes" id="UP000615755"/>
    </source>
</evidence>
<protein>
    <submittedName>
        <fullName evidence="1">Uncharacterized protein</fullName>
    </submittedName>
</protein>
<dbReference type="Proteomes" id="UP000615755">
    <property type="component" value="Unassembled WGS sequence"/>
</dbReference>
<proteinExistence type="predicted"/>
<accession>A0ABR9EH64</accession>
<dbReference type="EMBL" id="AQGV01000015">
    <property type="protein sequence ID" value="MBE0370348.1"/>
    <property type="molecule type" value="Genomic_DNA"/>
</dbReference>
<sequence length="119" mass="12359">MSISASVTLINKTGSAIKITQCSHVNDDATFSGISVGDVIENGSSEKLKMGNSSVFLAPRGCGCDISFICQSNFEIGNIVFDDPAVGAHSFSFGNTEVFAYTPGGDTSSSDYTVTVSLI</sequence>
<organism evidence="1 2">
    <name type="scientific">Pseudoalteromonas aurantia 208</name>
    <dbReference type="NCBI Taxonomy" id="1314867"/>
    <lineage>
        <taxon>Bacteria</taxon>
        <taxon>Pseudomonadati</taxon>
        <taxon>Pseudomonadota</taxon>
        <taxon>Gammaproteobacteria</taxon>
        <taxon>Alteromonadales</taxon>
        <taxon>Pseudoalteromonadaceae</taxon>
        <taxon>Pseudoalteromonas</taxon>
    </lineage>
</organism>
<keyword evidence="2" id="KW-1185">Reference proteome</keyword>
<evidence type="ECO:0000313" key="1">
    <source>
        <dbReference type="EMBL" id="MBE0370348.1"/>
    </source>
</evidence>
<reference evidence="1 2" key="1">
    <citation type="submission" date="2015-03" db="EMBL/GenBank/DDBJ databases">
        <title>Genome sequence of Pseudoalteromonas aurantia.</title>
        <authorList>
            <person name="Xie B.-B."/>
            <person name="Rong J.-C."/>
            <person name="Qin Q.-L."/>
            <person name="Zhang Y.-Z."/>
        </authorList>
    </citation>
    <scope>NUCLEOTIDE SEQUENCE [LARGE SCALE GENOMIC DNA]</scope>
    <source>
        <strain evidence="1 2">208</strain>
    </source>
</reference>